<dbReference type="EMBL" id="VIGI01000002">
    <property type="protein sequence ID" value="KAB8303959.1"/>
    <property type="molecule type" value="Genomic_DNA"/>
</dbReference>
<comment type="caution">
    <text evidence="1">The sequence shown here is derived from an EMBL/GenBank/DDBJ whole genome shotgun (WGS) entry which is preliminary data.</text>
</comment>
<evidence type="ECO:0000313" key="2">
    <source>
        <dbReference type="Proteomes" id="UP000326757"/>
    </source>
</evidence>
<keyword evidence="2" id="KW-1185">Reference proteome</keyword>
<evidence type="ECO:0000313" key="1">
    <source>
        <dbReference type="EMBL" id="KAB8303959.1"/>
    </source>
</evidence>
<dbReference type="AlphaFoldDB" id="A0A5N6KLA1"/>
<name>A0A5N6KLA1_MONLA</name>
<sequence length="131" mass="15064">MCKVSSIVLQSAGCLPFQAGLPAHTWTLWTYRLCSISRDGRLCTSIEDINIPGDDYGSRDGSCRVCEYKYKATSDYEAAYVAAQRNFDTITSAAWSKKLEEEEAAKYVIDIIPFFDRRRRPRHDYNHHRNC</sequence>
<gene>
    <name evidence="1" type="ORF">EYC80_005317</name>
</gene>
<dbReference type="OrthoDB" id="3559518at2759"/>
<organism evidence="1 2">
    <name type="scientific">Monilinia laxa</name>
    <name type="common">Brown rot fungus</name>
    <name type="synonym">Sclerotinia laxa</name>
    <dbReference type="NCBI Taxonomy" id="61186"/>
    <lineage>
        <taxon>Eukaryota</taxon>
        <taxon>Fungi</taxon>
        <taxon>Dikarya</taxon>
        <taxon>Ascomycota</taxon>
        <taxon>Pezizomycotina</taxon>
        <taxon>Leotiomycetes</taxon>
        <taxon>Helotiales</taxon>
        <taxon>Sclerotiniaceae</taxon>
        <taxon>Monilinia</taxon>
    </lineage>
</organism>
<protein>
    <submittedName>
        <fullName evidence="1">Uncharacterized protein</fullName>
    </submittedName>
</protein>
<accession>A0A5N6KLA1</accession>
<proteinExistence type="predicted"/>
<dbReference type="Proteomes" id="UP000326757">
    <property type="component" value="Unassembled WGS sequence"/>
</dbReference>
<reference evidence="1 2" key="1">
    <citation type="submission" date="2019-06" db="EMBL/GenBank/DDBJ databases">
        <title>Genome Sequence of the Brown Rot Fungal Pathogen Monilinia laxa.</title>
        <authorList>
            <person name="De Miccolis Angelini R.M."/>
            <person name="Landi L."/>
            <person name="Abate D."/>
            <person name="Pollastro S."/>
            <person name="Romanazzi G."/>
            <person name="Faretra F."/>
        </authorList>
    </citation>
    <scope>NUCLEOTIDE SEQUENCE [LARGE SCALE GENOMIC DNA]</scope>
    <source>
        <strain evidence="1 2">Mlax316</strain>
    </source>
</reference>